<comment type="caution">
    <text evidence="1">The sequence shown here is derived from an EMBL/GenBank/DDBJ whole genome shotgun (WGS) entry which is preliminary data.</text>
</comment>
<gene>
    <name evidence="1" type="ORF">SDC9_161640</name>
</gene>
<organism evidence="1">
    <name type="scientific">bioreactor metagenome</name>
    <dbReference type="NCBI Taxonomy" id="1076179"/>
    <lineage>
        <taxon>unclassified sequences</taxon>
        <taxon>metagenomes</taxon>
        <taxon>ecological metagenomes</taxon>
    </lineage>
</organism>
<accession>A0A645FPZ7</accession>
<dbReference type="EMBL" id="VSSQ01060916">
    <property type="protein sequence ID" value="MPN14314.1"/>
    <property type="molecule type" value="Genomic_DNA"/>
</dbReference>
<name>A0A645FPZ7_9ZZZZ</name>
<sequence length="112" mass="12968">MRPPGGYTTDLLSIALGSSFYDAYADIIMFDELKTDITKQNIVAITASRKDIFKYERDEKEILQKYKDSIVEYGRYPKGISLAMGDLYYYAKFDSLSSALEYAEYIRKKKQL</sequence>
<dbReference type="AlphaFoldDB" id="A0A645FPZ7"/>
<protein>
    <submittedName>
        <fullName evidence="1">Uncharacterized protein</fullName>
    </submittedName>
</protein>
<reference evidence="1" key="1">
    <citation type="submission" date="2019-08" db="EMBL/GenBank/DDBJ databases">
        <authorList>
            <person name="Kucharzyk K."/>
            <person name="Murdoch R.W."/>
            <person name="Higgins S."/>
            <person name="Loffler F."/>
        </authorList>
    </citation>
    <scope>NUCLEOTIDE SEQUENCE</scope>
</reference>
<evidence type="ECO:0000313" key="1">
    <source>
        <dbReference type="EMBL" id="MPN14314.1"/>
    </source>
</evidence>
<proteinExistence type="predicted"/>